<accession>A0A3L8Q7G8</accession>
<name>A0A3L8Q7G8_CHLGU</name>
<organism evidence="6 7">
    <name type="scientific">Chloebia gouldiae</name>
    <name type="common">Gouldian finch</name>
    <name type="synonym">Erythrura gouldiae</name>
    <dbReference type="NCBI Taxonomy" id="44316"/>
    <lineage>
        <taxon>Eukaryota</taxon>
        <taxon>Metazoa</taxon>
        <taxon>Chordata</taxon>
        <taxon>Craniata</taxon>
        <taxon>Vertebrata</taxon>
        <taxon>Euteleostomi</taxon>
        <taxon>Archelosauria</taxon>
        <taxon>Archosauria</taxon>
        <taxon>Dinosauria</taxon>
        <taxon>Saurischia</taxon>
        <taxon>Theropoda</taxon>
        <taxon>Coelurosauria</taxon>
        <taxon>Aves</taxon>
        <taxon>Neognathae</taxon>
        <taxon>Neoaves</taxon>
        <taxon>Telluraves</taxon>
        <taxon>Australaves</taxon>
        <taxon>Passeriformes</taxon>
        <taxon>Passeroidea</taxon>
        <taxon>Passeridae</taxon>
        <taxon>Chloebia</taxon>
    </lineage>
</organism>
<evidence type="ECO:0000313" key="6">
    <source>
        <dbReference type="EMBL" id="RLV63264.1"/>
    </source>
</evidence>
<evidence type="ECO:0000256" key="3">
    <source>
        <dbReference type="ARBA" id="ARBA00023242"/>
    </source>
</evidence>
<evidence type="ECO:0000256" key="1">
    <source>
        <dbReference type="ARBA" id="ARBA00004123"/>
    </source>
</evidence>
<feature type="domain" description="Tudor" evidence="5">
    <location>
        <begin position="17"/>
        <end position="74"/>
    </location>
</feature>
<dbReference type="Gene3D" id="2.30.30.140">
    <property type="match status" value="1"/>
</dbReference>
<dbReference type="GO" id="GO:0005634">
    <property type="term" value="C:nucleus"/>
    <property type="evidence" value="ECO:0007669"/>
    <property type="project" value="UniProtKB-SubCell"/>
</dbReference>
<dbReference type="Proteomes" id="UP000276834">
    <property type="component" value="Unassembled WGS sequence"/>
</dbReference>
<evidence type="ECO:0000256" key="2">
    <source>
        <dbReference type="ARBA" id="ARBA00022737"/>
    </source>
</evidence>
<dbReference type="STRING" id="44316.ENSEGOP00005021021"/>
<evidence type="ECO:0000259" key="5">
    <source>
        <dbReference type="SMART" id="SM00333"/>
    </source>
</evidence>
<dbReference type="EMBL" id="QUSF01003318">
    <property type="protein sequence ID" value="RLV63264.1"/>
    <property type="molecule type" value="Genomic_DNA"/>
</dbReference>
<dbReference type="Pfam" id="PF18104">
    <property type="entry name" value="Tudor_2"/>
    <property type="match status" value="1"/>
</dbReference>
<keyword evidence="7" id="KW-1185">Reference proteome</keyword>
<reference evidence="6 7" key="1">
    <citation type="journal article" date="2018" name="Proc. R. Soc. B">
        <title>A non-coding region near Follistatin controls head colour polymorphism in the Gouldian finch.</title>
        <authorList>
            <person name="Toomey M.B."/>
            <person name="Marques C.I."/>
            <person name="Andrade P."/>
            <person name="Araujo P.M."/>
            <person name="Sabatino S."/>
            <person name="Gazda M.A."/>
            <person name="Afonso S."/>
            <person name="Lopes R.J."/>
            <person name="Corbo J.C."/>
            <person name="Carneiro M."/>
        </authorList>
    </citation>
    <scope>NUCLEOTIDE SEQUENCE [LARGE SCALE GENOMIC DNA]</scope>
    <source>
        <strain evidence="6">Red01</strain>
        <tissue evidence="6">Muscle</tissue>
    </source>
</reference>
<dbReference type="InterPro" id="IPR040477">
    <property type="entry name" value="KDM4-like_Tudor"/>
</dbReference>
<evidence type="ECO:0000313" key="7">
    <source>
        <dbReference type="Proteomes" id="UP000276834"/>
    </source>
</evidence>
<sequence>MEAAGGGLPPQGPPKPPQIGEGQDVLARWTDGLLYLGVVKKVDVPRRGCLIQFKDNSQFFVLWKDIRPGEPEFPINPLISD</sequence>
<protein>
    <recommendedName>
        <fullName evidence="5">Tudor domain-containing protein</fullName>
    </recommendedName>
</protein>
<proteinExistence type="predicted"/>
<comment type="subcellular location">
    <subcellularLocation>
        <location evidence="1">Nucleus</location>
    </subcellularLocation>
</comment>
<feature type="region of interest" description="Disordered" evidence="4">
    <location>
        <begin position="1"/>
        <end position="22"/>
    </location>
</feature>
<dbReference type="OrthoDB" id="10033786at2759"/>
<keyword evidence="2" id="KW-0677">Repeat</keyword>
<dbReference type="AlphaFoldDB" id="A0A3L8Q7G8"/>
<evidence type="ECO:0000256" key="4">
    <source>
        <dbReference type="SAM" id="MobiDB-lite"/>
    </source>
</evidence>
<dbReference type="SMART" id="SM00333">
    <property type="entry name" value="TUDOR"/>
    <property type="match status" value="1"/>
</dbReference>
<dbReference type="InterPro" id="IPR002999">
    <property type="entry name" value="Tudor"/>
</dbReference>
<gene>
    <name evidence="6" type="ORF">DV515_00018447</name>
</gene>
<comment type="caution">
    <text evidence="6">The sequence shown here is derived from an EMBL/GenBank/DDBJ whole genome shotgun (WGS) entry which is preliminary data.</text>
</comment>
<dbReference type="SUPFAM" id="SSF63748">
    <property type="entry name" value="Tudor/PWWP/MBT"/>
    <property type="match status" value="1"/>
</dbReference>
<keyword evidence="3" id="KW-0539">Nucleus</keyword>